<reference evidence="4" key="1">
    <citation type="submission" date="2018-11" db="EMBL/GenBank/DDBJ databases">
        <authorList>
            <consortium name="Genoscope - CEA"/>
            <person name="William W."/>
        </authorList>
    </citation>
    <scope>NUCLEOTIDE SEQUENCE</scope>
</reference>
<keyword evidence="2" id="KW-0732">Signal</keyword>
<evidence type="ECO:0000256" key="1">
    <source>
        <dbReference type="SAM" id="MobiDB-lite"/>
    </source>
</evidence>
<proteinExistence type="predicted"/>
<evidence type="ECO:0000313" key="4">
    <source>
        <dbReference type="EMBL" id="VDC63013.1"/>
    </source>
</evidence>
<feature type="region of interest" description="Disordered" evidence="1">
    <location>
        <begin position="55"/>
        <end position="79"/>
    </location>
</feature>
<gene>
    <name evidence="4" type="ORF">BRAA09T40624Z</name>
    <name evidence="3" type="ORF">BRAPAZ1V2_A09P64500.2</name>
</gene>
<feature type="compositionally biased region" description="Polar residues" evidence="1">
    <location>
        <begin position="64"/>
        <end position="79"/>
    </location>
</feature>
<name>A0A3P5YNT9_BRACM</name>
<organism evidence="4">
    <name type="scientific">Brassica campestris</name>
    <name type="common">Field mustard</name>
    <dbReference type="NCBI Taxonomy" id="3711"/>
    <lineage>
        <taxon>Eukaryota</taxon>
        <taxon>Viridiplantae</taxon>
        <taxon>Streptophyta</taxon>
        <taxon>Embryophyta</taxon>
        <taxon>Tracheophyta</taxon>
        <taxon>Spermatophyta</taxon>
        <taxon>Magnoliopsida</taxon>
        <taxon>eudicotyledons</taxon>
        <taxon>Gunneridae</taxon>
        <taxon>Pentapetalae</taxon>
        <taxon>rosids</taxon>
        <taxon>malvids</taxon>
        <taxon>Brassicales</taxon>
        <taxon>Brassicaceae</taxon>
        <taxon>Brassiceae</taxon>
        <taxon>Brassica</taxon>
    </lineage>
</organism>
<dbReference type="Proteomes" id="UP000694005">
    <property type="component" value="Chromosome A09"/>
</dbReference>
<sequence>MARSLCIVTFLMIFLLISTGIPKGKAQCMGEQRSTVPTGIFSGYGKMLGPMMMRRRPMRDKDQTNSLYQPLQNQDLSTS</sequence>
<dbReference type="AlphaFoldDB" id="A0A3P5YNT9"/>
<evidence type="ECO:0000256" key="2">
    <source>
        <dbReference type="SAM" id="SignalP"/>
    </source>
</evidence>
<evidence type="ECO:0000313" key="3">
    <source>
        <dbReference type="EMBL" id="CAG7865983.1"/>
    </source>
</evidence>
<dbReference type="EMBL" id="LS974625">
    <property type="protein sequence ID" value="CAG7865983.1"/>
    <property type="molecule type" value="Genomic_DNA"/>
</dbReference>
<protein>
    <submittedName>
        <fullName evidence="3">Uncharacterized protein</fullName>
    </submittedName>
</protein>
<accession>A0A3P5YNT9</accession>
<dbReference type="EMBL" id="LR031568">
    <property type="protein sequence ID" value="VDC63013.1"/>
    <property type="molecule type" value="Genomic_DNA"/>
</dbReference>
<feature type="signal peptide" evidence="2">
    <location>
        <begin position="1"/>
        <end position="26"/>
    </location>
</feature>
<dbReference type="Gramene" id="A09p64500.2_BraZ1">
    <property type="protein sequence ID" value="A09p64500.2_BraZ1.CDS"/>
    <property type="gene ID" value="A09g64500.2_BraZ1"/>
</dbReference>
<feature type="chain" id="PRO_5039861165" evidence="2">
    <location>
        <begin position="27"/>
        <end position="79"/>
    </location>
</feature>